<protein>
    <submittedName>
        <fullName evidence="1">Uncharacterized protein</fullName>
    </submittedName>
</protein>
<dbReference type="RefSeq" id="WP_073111762.1">
    <property type="nucleotide sequence ID" value="NZ_FQYN01000008.1"/>
</dbReference>
<sequence>MRSFSRYRLPTPSHSMLQAVQAGYGLTQQQVATLVGASRAMLAMQGRDNRLVGSVRVLPLEAALRLVQLFQTLPAPYGRAPMLPVAPDLPLPAVERKTLGWRQRAIGPEEYTQQQQLERCQTQLTQARIRLQALPALRAALPDERAQSELDLWESEAHRMRETNAGRHALLALRLRVLAFEAAEIAKLLAEPAAE</sequence>
<evidence type="ECO:0000313" key="2">
    <source>
        <dbReference type="Proteomes" id="UP000184418"/>
    </source>
</evidence>
<gene>
    <name evidence="1" type="ORF">SAMN02745146_3606</name>
</gene>
<organism evidence="1 2">
    <name type="scientific">Hymenobacter daecheongensis DSM 21074</name>
    <dbReference type="NCBI Taxonomy" id="1121955"/>
    <lineage>
        <taxon>Bacteria</taxon>
        <taxon>Pseudomonadati</taxon>
        <taxon>Bacteroidota</taxon>
        <taxon>Cytophagia</taxon>
        <taxon>Cytophagales</taxon>
        <taxon>Hymenobacteraceae</taxon>
        <taxon>Hymenobacter</taxon>
    </lineage>
</organism>
<evidence type="ECO:0000313" key="1">
    <source>
        <dbReference type="EMBL" id="SHJ63817.1"/>
    </source>
</evidence>
<keyword evidence="2" id="KW-1185">Reference proteome</keyword>
<dbReference type="Proteomes" id="UP000184418">
    <property type="component" value="Unassembled WGS sequence"/>
</dbReference>
<reference evidence="1 2" key="1">
    <citation type="submission" date="2016-11" db="EMBL/GenBank/DDBJ databases">
        <authorList>
            <person name="Jaros S."/>
            <person name="Januszkiewicz K."/>
            <person name="Wedrychowicz H."/>
        </authorList>
    </citation>
    <scope>NUCLEOTIDE SEQUENCE [LARGE SCALE GENOMIC DNA]</scope>
    <source>
        <strain evidence="1 2">DSM 21074</strain>
    </source>
</reference>
<proteinExistence type="predicted"/>
<name>A0A1M6KXZ8_9BACT</name>
<accession>A0A1M6KXZ8</accession>
<dbReference type="AlphaFoldDB" id="A0A1M6KXZ8"/>
<dbReference type="EMBL" id="FQYN01000008">
    <property type="protein sequence ID" value="SHJ63817.1"/>
    <property type="molecule type" value="Genomic_DNA"/>
</dbReference>